<sequence length="239" mass="27270">MAPAIPSASTPIGSCSLTDSFALVIQGILALISLSTLLIKRHNEYPRRPLLVWFYDTSKQAFAAGFIHFLNLAISYSNRETRREMNPCEWYFSNVLLDTTIGVVTLFVLLKISAVLIHRYKLQSLYSGLYGDPPKVQIWLKQLCLFIFISLINKGIIILLFLIPYVLVLAHLVLSSLRNNPKVQVVIVMLVFPLVMNTFQFWLIDQLLKAKNLFPTTLNSMIKMEFEEDVDKPRPVHIS</sequence>
<keyword evidence="1" id="KW-1133">Transmembrane helix</keyword>
<dbReference type="PANTHER" id="PTHR31735">
    <property type="entry name" value="VACUOLAR MEMBRANE PROTEIN YPL162C"/>
    <property type="match status" value="1"/>
</dbReference>
<dbReference type="EMBL" id="JASJQH010007211">
    <property type="protein sequence ID" value="KAK9712549.1"/>
    <property type="molecule type" value="Genomic_DNA"/>
</dbReference>
<evidence type="ECO:0000313" key="2">
    <source>
        <dbReference type="EMBL" id="KAK9712549.1"/>
    </source>
</evidence>
<keyword evidence="1" id="KW-0812">Transmembrane</keyword>
<reference evidence="2 3" key="1">
    <citation type="submission" date="2023-04" db="EMBL/GenBank/DDBJ databases">
        <title>Genome of Basidiobolus ranarum AG-B5.</title>
        <authorList>
            <person name="Stajich J.E."/>
            <person name="Carter-House D."/>
            <person name="Gryganskyi A."/>
        </authorList>
    </citation>
    <scope>NUCLEOTIDE SEQUENCE [LARGE SCALE GENOMIC DNA]</scope>
    <source>
        <strain evidence="2 3">AG-B5</strain>
    </source>
</reference>
<feature type="transmembrane region" description="Helical" evidence="1">
    <location>
        <begin position="138"/>
        <end position="163"/>
    </location>
</feature>
<feature type="transmembrane region" description="Helical" evidence="1">
    <location>
        <begin position="90"/>
        <end position="117"/>
    </location>
</feature>
<feature type="transmembrane region" description="Helical" evidence="1">
    <location>
        <begin position="20"/>
        <end position="39"/>
    </location>
</feature>
<comment type="caution">
    <text evidence="2">The sequence shown here is derived from an EMBL/GenBank/DDBJ whole genome shotgun (WGS) entry which is preliminary data.</text>
</comment>
<accession>A0ABR2W141</accession>
<dbReference type="Pfam" id="PF12400">
    <property type="entry name" value="STIMATE"/>
    <property type="match status" value="1"/>
</dbReference>
<keyword evidence="1" id="KW-0472">Membrane</keyword>
<evidence type="ECO:0008006" key="4">
    <source>
        <dbReference type="Google" id="ProtNLM"/>
    </source>
</evidence>
<gene>
    <name evidence="2" type="ORF">K7432_007083</name>
</gene>
<dbReference type="InterPro" id="IPR022127">
    <property type="entry name" value="STIMATE/YPL162C"/>
</dbReference>
<feature type="transmembrane region" description="Helical" evidence="1">
    <location>
        <begin position="183"/>
        <end position="204"/>
    </location>
</feature>
<protein>
    <recommendedName>
        <fullName evidence="4">Vaculolar membrane protein-domain-containing protein</fullName>
    </recommendedName>
</protein>
<evidence type="ECO:0000313" key="3">
    <source>
        <dbReference type="Proteomes" id="UP001479436"/>
    </source>
</evidence>
<feature type="transmembrane region" description="Helical" evidence="1">
    <location>
        <begin position="60"/>
        <end position="78"/>
    </location>
</feature>
<name>A0ABR2W141_9FUNG</name>
<dbReference type="Proteomes" id="UP001479436">
    <property type="component" value="Unassembled WGS sequence"/>
</dbReference>
<dbReference type="PANTHER" id="PTHR31735:SF1">
    <property type="entry name" value="VACUOLAR MEMBRANE PROTEIN YPL162C"/>
    <property type="match status" value="1"/>
</dbReference>
<organism evidence="2 3">
    <name type="scientific">Basidiobolus ranarum</name>
    <dbReference type="NCBI Taxonomy" id="34480"/>
    <lineage>
        <taxon>Eukaryota</taxon>
        <taxon>Fungi</taxon>
        <taxon>Fungi incertae sedis</taxon>
        <taxon>Zoopagomycota</taxon>
        <taxon>Entomophthoromycotina</taxon>
        <taxon>Basidiobolomycetes</taxon>
        <taxon>Basidiobolales</taxon>
        <taxon>Basidiobolaceae</taxon>
        <taxon>Basidiobolus</taxon>
    </lineage>
</organism>
<evidence type="ECO:0000256" key="1">
    <source>
        <dbReference type="SAM" id="Phobius"/>
    </source>
</evidence>
<proteinExistence type="predicted"/>
<keyword evidence="3" id="KW-1185">Reference proteome</keyword>